<sequence length="161" mass="18520">MLSYHSIHRGIAGLDLDQTANCLDDFDKPVSRKRHGTFKPCSFAPWIFADQTTNGQVLSVCDLVAPVQFRFMFLGYWLVLATATSHAGFENLVLGDKAHLKVGSFHHQLHHRYFECNYGNAEMPWDNWFGSYHDGSHEATERVRETKKRMYANIQREGKNN</sequence>
<gene>
    <name evidence="1" type="ORF">RCA23_c06630</name>
</gene>
<reference evidence="1 2" key="1">
    <citation type="journal article" date="2014" name="ISME J.">
        <title>Adaptation of an abundant Roseobacter RCA organism to pelagic systems revealed by genomic and transcriptomic analyses.</title>
        <authorList>
            <person name="Voget S."/>
            <person name="Wemheuer B."/>
            <person name="Brinkhoff T."/>
            <person name="Vollmers J."/>
            <person name="Dietrich S."/>
            <person name="Giebel H.A."/>
            <person name="Beardsley C."/>
            <person name="Sardemann C."/>
            <person name="Bakenhus I."/>
            <person name="Billerbeck S."/>
            <person name="Daniel R."/>
            <person name="Simon M."/>
        </authorList>
    </citation>
    <scope>NUCLEOTIDE SEQUENCE [LARGE SCALE GENOMIC DNA]</scope>
    <source>
        <strain evidence="1 2">RCA23</strain>
    </source>
</reference>
<evidence type="ECO:0000313" key="1">
    <source>
        <dbReference type="EMBL" id="AII86221.1"/>
    </source>
</evidence>
<organism evidence="1 2">
    <name type="scientific">Planktomarina temperata RCA23</name>
    <dbReference type="NCBI Taxonomy" id="666509"/>
    <lineage>
        <taxon>Bacteria</taxon>
        <taxon>Pseudomonadati</taxon>
        <taxon>Pseudomonadota</taxon>
        <taxon>Alphaproteobacteria</taxon>
        <taxon>Rhodobacterales</taxon>
        <taxon>Paracoccaceae</taxon>
        <taxon>Planktomarina</taxon>
    </lineage>
</organism>
<dbReference type="AlphaFoldDB" id="A0AAN0RHI9"/>
<keyword evidence="2" id="KW-1185">Reference proteome</keyword>
<dbReference type="KEGG" id="ptp:RCA23_c06630"/>
<dbReference type="EMBL" id="CP003984">
    <property type="protein sequence ID" value="AII86221.1"/>
    <property type="molecule type" value="Genomic_DNA"/>
</dbReference>
<evidence type="ECO:0008006" key="3">
    <source>
        <dbReference type="Google" id="ProtNLM"/>
    </source>
</evidence>
<dbReference type="Proteomes" id="UP000028680">
    <property type="component" value="Chromosome"/>
</dbReference>
<protein>
    <recommendedName>
        <fullName evidence="3">Desaturase</fullName>
    </recommendedName>
</protein>
<proteinExistence type="predicted"/>
<accession>A0AAN0RHI9</accession>
<name>A0AAN0RHI9_9RHOB</name>
<evidence type="ECO:0000313" key="2">
    <source>
        <dbReference type="Proteomes" id="UP000028680"/>
    </source>
</evidence>